<feature type="compositionally biased region" description="Basic and acidic residues" evidence="1">
    <location>
        <begin position="67"/>
        <end position="81"/>
    </location>
</feature>
<feature type="compositionally biased region" description="Polar residues" evidence="1">
    <location>
        <begin position="529"/>
        <end position="543"/>
    </location>
</feature>
<feature type="region of interest" description="Disordered" evidence="1">
    <location>
        <begin position="703"/>
        <end position="796"/>
    </location>
</feature>
<dbReference type="OrthoDB" id="19159at2759"/>
<feature type="region of interest" description="Disordered" evidence="1">
    <location>
        <begin position="356"/>
        <end position="375"/>
    </location>
</feature>
<feature type="compositionally biased region" description="Low complexity" evidence="1">
    <location>
        <begin position="309"/>
        <end position="323"/>
    </location>
</feature>
<feature type="region of interest" description="Disordered" evidence="1">
    <location>
        <begin position="392"/>
        <end position="498"/>
    </location>
</feature>
<proteinExistence type="predicted"/>
<reference evidence="2 3" key="1">
    <citation type="submission" date="2015-02" db="EMBL/GenBank/DDBJ databases">
        <title>Draft Genome Sequences of Two Closely-Related Aflatoxigenic Aspergillus Species Obtained from the Cote d'Ivoire.</title>
        <authorList>
            <person name="Moore G.G."/>
            <person name="Beltz S.B."/>
            <person name="Mack B.M."/>
        </authorList>
    </citation>
    <scope>NUCLEOTIDE SEQUENCE [LARGE SCALE GENOMIC DNA]</scope>
    <source>
        <strain evidence="2 3">SRRC1432</strain>
    </source>
</reference>
<keyword evidence="3" id="KW-1185">Reference proteome</keyword>
<feature type="compositionally biased region" description="Polar residues" evidence="1">
    <location>
        <begin position="618"/>
        <end position="637"/>
    </location>
</feature>
<feature type="region of interest" description="Disordered" evidence="1">
    <location>
        <begin position="299"/>
        <end position="329"/>
    </location>
</feature>
<dbReference type="InterPro" id="IPR034586">
    <property type="entry name" value="Bfa1/Byr4"/>
</dbReference>
<dbReference type="PANTHER" id="PTHR35140:SF1">
    <property type="entry name" value="MITOTIC CHECK POINT PROTEIN BFA1"/>
    <property type="match status" value="1"/>
</dbReference>
<feature type="compositionally biased region" description="Low complexity" evidence="1">
    <location>
        <begin position="470"/>
        <end position="489"/>
    </location>
</feature>
<sequence>MIYPTAPSAIEKEHIMAPLTLEVRHNSEGTIECWDDDDELQFNDDINLRATSTATSVTNSSLRRSGHRDSISSRRSARSDLDSTAGGDEDWQVQLLDDDEIVNEEALTSAKNAGIPLPTNVPRSALIGGTIKRLGRRKTKREFIDDWSDDLELPGPDAVLELKRSHDTPFPDSLPQLSSTAASPVKTSPFRFGDDGDLHAHQGTSQSILDNFLDLDDIDDSQDVPTIKIANPQPPQRASIIGYVGPSEEASAENFEDDFELPADNLLSLCRREPPVRDSSPTPEDFDVEWSEGSIGVRFGGTTRDHRSNPSSSISVVSPSASSYLTGESDDEGLDGLVIPEGPLDFGACLKRRKNPNSTDAARLQPDHEKCEQPPPADDFFSGLEINENESFNTRRPSVNPNIRCKSEPLGSPARRSATTLTFTNGPLSPKTRIPRLSGHDRPHSTHLETVSESGAPLSKFRTSPRRSGGHVAHSSVSSLPASGSTSISPTPPFTPSRRLVGTRIAKELLGERAAPGRQLLRSKRSMPSMRNHSQITSTTSLPSPHRPDGSTWSNPRLWTPIDRTASDVRLSGRKSAPFIPAGASDKQSHHASVKTYRYSRRTSSDGTSDTVSSQGSITRISRPNRYDNNSNEATQETLNTTPKRTLTRPTRRRNFGDGTELASFDDLPTSSAAESKYVKQPCGRGAPRALRHKLGLSQSSIQLKPESPTPQAPTSSTPFQQGSIPRFARDTNASRNAREQRIASMSSSSKSSRESNALAPLNSNWKTQTISRMPSSTVSVRTKRTKSGTISGSRPQLIKPIGVGVQEAKSINGMQYNPASYRWEGNENMVHGFDTTSPKSPKSSPALITNFGAMQNVQVVGGMVFDPQRMCWLKLAPSQPGVDGLVAVQDEDDVFSNFVDLKENSGISGRRGPGVLDDLCPAASGDDRSCEDSSDEWPITEEFDVGPEFIRRQHTEEEKWRRKVDKWVNHNHNHNHAGFGSSWRWAIRDLVRINSSLGAQGLNNP</sequence>
<dbReference type="GO" id="GO:0005096">
    <property type="term" value="F:GTPase activator activity"/>
    <property type="evidence" value="ECO:0007669"/>
    <property type="project" value="InterPro"/>
</dbReference>
<feature type="compositionally biased region" description="Low complexity" evidence="1">
    <location>
        <begin position="713"/>
        <end position="722"/>
    </location>
</feature>
<feature type="region of interest" description="Disordered" evidence="1">
    <location>
        <begin position="521"/>
        <end position="559"/>
    </location>
</feature>
<dbReference type="GO" id="GO:0031578">
    <property type="term" value="P:mitotic spindle orientation checkpoint signaling"/>
    <property type="evidence" value="ECO:0007669"/>
    <property type="project" value="TreeGrafter"/>
</dbReference>
<feature type="compositionally biased region" description="Low complexity" evidence="1">
    <location>
        <begin position="605"/>
        <end position="617"/>
    </location>
</feature>
<feature type="compositionally biased region" description="Basic residues" evidence="1">
    <location>
        <begin position="590"/>
        <end position="601"/>
    </location>
</feature>
<dbReference type="Proteomes" id="UP000034947">
    <property type="component" value="Unassembled WGS sequence"/>
</dbReference>
<feature type="compositionally biased region" description="Polar residues" evidence="1">
    <location>
        <begin position="417"/>
        <end position="427"/>
    </location>
</feature>
<feature type="compositionally biased region" description="Basic and acidic residues" evidence="1">
    <location>
        <begin position="438"/>
        <end position="447"/>
    </location>
</feature>
<feature type="region of interest" description="Disordered" evidence="1">
    <location>
        <begin position="578"/>
        <end position="668"/>
    </location>
</feature>
<gene>
    <name evidence="2" type="ORF">AOCH_002589</name>
</gene>
<dbReference type="GO" id="GO:1990334">
    <property type="term" value="C:Bfa1-Bub2 complex"/>
    <property type="evidence" value="ECO:0007669"/>
    <property type="project" value="InterPro"/>
</dbReference>
<comment type="caution">
    <text evidence="2">The sequence shown here is derived from an EMBL/GenBank/DDBJ whole genome shotgun (WGS) entry which is preliminary data.</text>
</comment>
<accession>A0A0F8UAD1</accession>
<organism evidence="2 3">
    <name type="scientific">Aspergillus ochraceoroseus</name>
    <dbReference type="NCBI Taxonomy" id="138278"/>
    <lineage>
        <taxon>Eukaryota</taxon>
        <taxon>Fungi</taxon>
        <taxon>Dikarya</taxon>
        <taxon>Ascomycota</taxon>
        <taxon>Pezizomycotina</taxon>
        <taxon>Eurotiomycetes</taxon>
        <taxon>Eurotiomycetidae</taxon>
        <taxon>Eurotiales</taxon>
        <taxon>Aspergillaceae</taxon>
        <taxon>Aspergillus</taxon>
        <taxon>Aspergillus subgen. Nidulantes</taxon>
    </lineage>
</organism>
<evidence type="ECO:0000313" key="2">
    <source>
        <dbReference type="EMBL" id="KKK16543.1"/>
    </source>
</evidence>
<name>A0A0F8UAD1_9EURO</name>
<dbReference type="VEuPathDB" id="FungiDB:P175DRAFT_0436745"/>
<feature type="region of interest" description="Disordered" evidence="1">
    <location>
        <begin position="57"/>
        <end position="90"/>
    </location>
</feature>
<dbReference type="EMBL" id="JYKN01002398">
    <property type="protein sequence ID" value="KKK16543.1"/>
    <property type="molecule type" value="Genomic_DNA"/>
</dbReference>
<evidence type="ECO:0000256" key="1">
    <source>
        <dbReference type="SAM" id="MobiDB-lite"/>
    </source>
</evidence>
<feature type="compositionally biased region" description="Polar residues" evidence="1">
    <location>
        <begin position="762"/>
        <end position="781"/>
    </location>
</feature>
<evidence type="ECO:0000313" key="3">
    <source>
        <dbReference type="Proteomes" id="UP000034947"/>
    </source>
</evidence>
<evidence type="ECO:0008006" key="4">
    <source>
        <dbReference type="Google" id="ProtNLM"/>
    </source>
</evidence>
<protein>
    <recommendedName>
        <fullName evidence="4">Cytokinesis regulator (Byr4)</fullName>
    </recommendedName>
</protein>
<dbReference type="AlphaFoldDB" id="A0A0F8UAD1"/>
<dbReference type="PANTHER" id="PTHR35140">
    <property type="entry name" value="MITOTIC CHECK POINT PROTEIN BFA1"/>
    <property type="match status" value="1"/>
</dbReference>
<feature type="compositionally biased region" description="Polar residues" evidence="1">
    <location>
        <begin position="392"/>
        <end position="401"/>
    </location>
</feature>
<dbReference type="GO" id="GO:0044732">
    <property type="term" value="C:mitotic spindle pole body"/>
    <property type="evidence" value="ECO:0007669"/>
    <property type="project" value="TreeGrafter"/>
</dbReference>